<organism evidence="7 8">
    <name type="scientific">Ignelater luminosus</name>
    <name type="common">Cucubano</name>
    <name type="synonym">Pyrophorus luminosus</name>
    <dbReference type="NCBI Taxonomy" id="2038154"/>
    <lineage>
        <taxon>Eukaryota</taxon>
        <taxon>Metazoa</taxon>
        <taxon>Ecdysozoa</taxon>
        <taxon>Arthropoda</taxon>
        <taxon>Hexapoda</taxon>
        <taxon>Insecta</taxon>
        <taxon>Pterygota</taxon>
        <taxon>Neoptera</taxon>
        <taxon>Endopterygota</taxon>
        <taxon>Coleoptera</taxon>
        <taxon>Polyphaga</taxon>
        <taxon>Elateriformia</taxon>
        <taxon>Elateroidea</taxon>
        <taxon>Elateridae</taxon>
        <taxon>Agrypninae</taxon>
        <taxon>Pyrophorini</taxon>
        <taxon>Ignelater</taxon>
    </lineage>
</organism>
<accession>A0A8K0D3E9</accession>
<evidence type="ECO:0000256" key="5">
    <source>
        <dbReference type="ARBA" id="ARBA00023180"/>
    </source>
</evidence>
<dbReference type="AlphaFoldDB" id="A0A8K0D3E9"/>
<dbReference type="OrthoDB" id="103349at2759"/>
<dbReference type="GO" id="GO:0008484">
    <property type="term" value="F:sulfuric ester hydrolase activity"/>
    <property type="evidence" value="ECO:0007669"/>
    <property type="project" value="InterPro"/>
</dbReference>
<gene>
    <name evidence="7" type="ORF">ILUMI_07475</name>
</gene>
<dbReference type="Proteomes" id="UP000801492">
    <property type="component" value="Unassembled WGS sequence"/>
</dbReference>
<feature type="domain" description="Sulfatase N-terminal" evidence="6">
    <location>
        <begin position="28"/>
        <end position="211"/>
    </location>
</feature>
<evidence type="ECO:0000256" key="2">
    <source>
        <dbReference type="ARBA" id="ARBA00008779"/>
    </source>
</evidence>
<evidence type="ECO:0000256" key="1">
    <source>
        <dbReference type="ARBA" id="ARBA00001913"/>
    </source>
</evidence>
<keyword evidence="5" id="KW-0325">Glycoprotein</keyword>
<protein>
    <recommendedName>
        <fullName evidence="6">Sulfatase N-terminal domain-containing protein</fullName>
    </recommendedName>
</protein>
<dbReference type="InterPro" id="IPR000917">
    <property type="entry name" value="Sulfatase_N"/>
</dbReference>
<evidence type="ECO:0000256" key="3">
    <source>
        <dbReference type="ARBA" id="ARBA00022723"/>
    </source>
</evidence>
<dbReference type="PANTHER" id="PTHR10342:SF273">
    <property type="entry name" value="RE14504P"/>
    <property type="match status" value="1"/>
</dbReference>
<dbReference type="InterPro" id="IPR017850">
    <property type="entry name" value="Alkaline_phosphatase_core_sf"/>
</dbReference>
<comment type="cofactor">
    <cofactor evidence="1">
        <name>Ca(2+)</name>
        <dbReference type="ChEBI" id="CHEBI:29108"/>
    </cofactor>
</comment>
<comment type="similarity">
    <text evidence="2">Belongs to the sulfatase family.</text>
</comment>
<dbReference type="GO" id="GO:0046872">
    <property type="term" value="F:metal ion binding"/>
    <property type="evidence" value="ECO:0007669"/>
    <property type="project" value="UniProtKB-KW"/>
</dbReference>
<evidence type="ECO:0000313" key="8">
    <source>
        <dbReference type="Proteomes" id="UP000801492"/>
    </source>
</evidence>
<dbReference type="Gene3D" id="3.40.720.10">
    <property type="entry name" value="Alkaline Phosphatase, subunit A"/>
    <property type="match status" value="1"/>
</dbReference>
<name>A0A8K0D3E9_IGNLU</name>
<dbReference type="PANTHER" id="PTHR10342">
    <property type="entry name" value="ARYLSULFATASE"/>
    <property type="match status" value="1"/>
</dbReference>
<dbReference type="Pfam" id="PF00884">
    <property type="entry name" value="Sulfatase"/>
    <property type="match status" value="1"/>
</dbReference>
<keyword evidence="4" id="KW-0106">Calcium</keyword>
<dbReference type="EMBL" id="VTPC01003344">
    <property type="protein sequence ID" value="KAF2898700.1"/>
    <property type="molecule type" value="Genomic_DNA"/>
</dbReference>
<evidence type="ECO:0000259" key="6">
    <source>
        <dbReference type="Pfam" id="PF00884"/>
    </source>
</evidence>
<evidence type="ECO:0000256" key="4">
    <source>
        <dbReference type="ARBA" id="ARBA00022837"/>
    </source>
</evidence>
<keyword evidence="3" id="KW-0479">Metal-binding</keyword>
<evidence type="ECO:0000313" key="7">
    <source>
        <dbReference type="EMBL" id="KAF2898700.1"/>
    </source>
</evidence>
<sequence length="406" mass="45694">MRLHSDMDLIVILVAGMDTPTILTMTGMKGFDMHNNFKLSWQTKGKYATELFTEKAEELILMHNESKPLFLMLTHLAAHTGKGGGLEVPDILKNDEEFAYIKNRNRRLYAGMVKELDNSVGSIIQTLSKKGILQNAIVVFFSDNGAPSEGAHLYNNYGSNWPLRGQKTTVLEGGVRVPAIIYTSILKKYGIVSNSLIHVSDLMPTLYAAAGGDVEDLGKVDGVNHWPVLTETETSKRSTLLINIDEVYNSSAIIGKNGRYKLVNGSTTYLETDEGFYGEDGLNDGNPVYNISAILNSPVNQAIRGNLILRKIKKIRKKTVLGNCRKHLSKYQSCRYNDFCLFDLVRDPCETTNIAKKFPLIVKKLERKLIKYWNNMQPQKDIFIDPRANPSSYNNTWYTWLDQPKG</sequence>
<comment type="caution">
    <text evidence="7">The sequence shown here is derived from an EMBL/GenBank/DDBJ whole genome shotgun (WGS) entry which is preliminary data.</text>
</comment>
<dbReference type="SUPFAM" id="SSF53649">
    <property type="entry name" value="Alkaline phosphatase-like"/>
    <property type="match status" value="1"/>
</dbReference>
<reference evidence="7" key="1">
    <citation type="submission" date="2019-08" db="EMBL/GenBank/DDBJ databases">
        <title>The genome of the North American firefly Photinus pyralis.</title>
        <authorList>
            <consortium name="Photinus pyralis genome working group"/>
            <person name="Fallon T.R."/>
            <person name="Sander Lower S.E."/>
            <person name="Weng J.-K."/>
        </authorList>
    </citation>
    <scope>NUCLEOTIDE SEQUENCE</scope>
    <source>
        <strain evidence="7">TRF0915ILg1</strain>
        <tissue evidence="7">Whole body</tissue>
    </source>
</reference>
<proteinExistence type="inferred from homology"/>
<keyword evidence="8" id="KW-1185">Reference proteome</keyword>
<dbReference type="InterPro" id="IPR047115">
    <property type="entry name" value="ARSB"/>
</dbReference>